<dbReference type="EC" id="2.4.-.-" evidence="1"/>
<dbReference type="Proteomes" id="UP001430360">
    <property type="component" value="Unassembled WGS sequence"/>
</dbReference>
<dbReference type="Pfam" id="PF13692">
    <property type="entry name" value="Glyco_trans_1_4"/>
    <property type="match status" value="1"/>
</dbReference>
<keyword evidence="1" id="KW-0328">Glycosyltransferase</keyword>
<name>A0ABS8UG54_9GAMM</name>
<evidence type="ECO:0000313" key="1">
    <source>
        <dbReference type="EMBL" id="MCD9097699.1"/>
    </source>
</evidence>
<dbReference type="EMBL" id="JAJQKU010000003">
    <property type="protein sequence ID" value="MCD9097699.1"/>
    <property type="molecule type" value="Genomic_DNA"/>
</dbReference>
<keyword evidence="2" id="KW-1185">Reference proteome</keyword>
<dbReference type="SUPFAM" id="SSF51445">
    <property type="entry name" value="(Trans)glycosidases"/>
    <property type="match status" value="1"/>
</dbReference>
<dbReference type="PANTHER" id="PTHR21197">
    <property type="entry name" value="UDP-GALACTOPYRANOSE MUTASE"/>
    <property type="match status" value="1"/>
</dbReference>
<organism evidence="1 2">
    <name type="scientific">Luteimonas fraxinea</name>
    <dbReference type="NCBI Taxonomy" id="2901869"/>
    <lineage>
        <taxon>Bacteria</taxon>
        <taxon>Pseudomonadati</taxon>
        <taxon>Pseudomonadota</taxon>
        <taxon>Gammaproteobacteria</taxon>
        <taxon>Lysobacterales</taxon>
        <taxon>Lysobacteraceae</taxon>
        <taxon>Luteimonas</taxon>
    </lineage>
</organism>
<dbReference type="Gene3D" id="3.20.20.80">
    <property type="entry name" value="Glycosidases"/>
    <property type="match status" value="1"/>
</dbReference>
<dbReference type="Gene3D" id="3.40.50.2000">
    <property type="entry name" value="Glycogen Phosphorylase B"/>
    <property type="match status" value="1"/>
</dbReference>
<proteinExistence type="predicted"/>
<dbReference type="Pfam" id="PF13450">
    <property type="entry name" value="NAD_binding_8"/>
    <property type="match status" value="1"/>
</dbReference>
<dbReference type="InterPro" id="IPR036188">
    <property type="entry name" value="FAD/NAD-bd_sf"/>
</dbReference>
<sequence>MRWIGGFEGADHINGRGVAVSMAHDSGHLARLDLDYRRLRRMGFDAVRESVGWRISEHAIGFDFDSVHARAQAAARHGLSIRWTLMHYGVPAHVDLLAADDERFIRRFARFCAAVADVLVQYPSSAPRIYTPINEISFLSWGVTATGLFHPHTGDRADEAPAFKRRLVRAALAGRAAILDVDPTARMMWVEPLVHVAAPADRPDLVDEATRTHASQFEVLDMLTGCAQRSLGGSPACVDLLGINYYHGNQWQVGQDTLLDWHDAHPRRVPLSRLLRQAHERYRLPMTVSETSHFGHGRARWLGEVATQIRIAREDGADIEGVCLYPVVDRPDWEDGTHWHRSGLWDADPDNPHRPPVLARAYARAYANARRLLQRSLPPSSGTQPMRQLLVFSHLRWDFVYQRPQHLLSRLAQRWDVVFFEEPVFDADRAAWLEVSHPCSGVTVLRPHTQIAEPGFADAQFSVLDDLLQAWLAEHGQADMGVWLYTPMALPLVQKLEPVSVIYDCMDQLSAFQNATERLMHRERTLLEVADLVFTGGPALQDAKAVTNPGAHCFPSSVDVAHFAQGRRDVSLREAGAPVRVGFFGVIDERLDLQLIDALARAHPDWQIDLVGPVVKIDPATLPRAQNLHYHGQRAYADLPAAVAAWDVCLLPFALNDATAFISPTKTLEYMAARKPVVSTAVRDVERLYASGVTIARDHAGFIQACERALAETRDAMQARIEAQDALTGAASWDSTAEAMAQLMRTAATTGLNPRARAYLDGQRVVALPEPPVDCLILGAGPTGLSAAYHYGKGSVLVEREETVGGWCRSIDDQGFKFDYAGHIMFSNDPDVLALYEVLLGDNLHWQNREAWVFSKGVHTRYPFQGALHGLPPAVLKECLVGAIEARFGALDGSTRVAAPVVAQKSSDTALTDCCADGAVPDSAASMHGADPKDHATSGKVATLAHRAPANFEEFIFQVWGAGVAKHFAVPYNTKLWTVPPREMETSWLGGRVPMPNLDEMIEGALEPVMAPVGPNARFGYPLRGGFQALMDGFLPHLESTLMLGKTITGVSVTKRQVTLSDGHRLRWKRLVSTLPLPQLVTLLGDEAPERVRVAAAGLRHISVRCVNIGVGRADLTDKHWIYYPEHTIFHRIFVQGNASPHNNPAGGFGLTCEITYSPTKPLPVDGDALIDRCIAECIEVGMIGADDPILTASIVDMPYAYVLYDHARAANVETIRAWLLAHDVILAGRYSEWEYYNSDHAFLAGRRAAQSARLEETRSEARAT</sequence>
<dbReference type="Gene3D" id="3.50.50.60">
    <property type="entry name" value="FAD/NAD(P)-binding domain"/>
    <property type="match status" value="2"/>
</dbReference>
<gene>
    <name evidence="1" type="ORF">LTT95_12190</name>
</gene>
<dbReference type="PANTHER" id="PTHR21197:SF0">
    <property type="entry name" value="UDP-GALACTOPYRANOSE MUTASE"/>
    <property type="match status" value="1"/>
</dbReference>
<comment type="caution">
    <text evidence="1">The sequence shown here is derived from an EMBL/GenBank/DDBJ whole genome shotgun (WGS) entry which is preliminary data.</text>
</comment>
<dbReference type="RefSeq" id="WP_232136784.1">
    <property type="nucleotide sequence ID" value="NZ_CP089507.1"/>
</dbReference>
<dbReference type="GO" id="GO:0016757">
    <property type="term" value="F:glycosyltransferase activity"/>
    <property type="evidence" value="ECO:0007669"/>
    <property type="project" value="UniProtKB-KW"/>
</dbReference>
<keyword evidence="1" id="KW-0808">Transferase</keyword>
<dbReference type="SUPFAM" id="SSF53756">
    <property type="entry name" value="UDP-Glycosyltransferase/glycogen phosphorylase"/>
    <property type="match status" value="1"/>
</dbReference>
<accession>A0ABS8UG54</accession>
<reference evidence="1" key="1">
    <citation type="submission" date="2021-12" db="EMBL/GenBank/DDBJ databases">
        <authorList>
            <person name="Ulrich A."/>
        </authorList>
    </citation>
    <scope>NUCLEOTIDE SEQUENCE</scope>
    <source>
        <strain evidence="1">A1P009</strain>
    </source>
</reference>
<evidence type="ECO:0000313" key="2">
    <source>
        <dbReference type="Proteomes" id="UP001430360"/>
    </source>
</evidence>
<reference evidence="1" key="2">
    <citation type="journal article" date="2022" name="Syst. Appl. Microbiol.">
        <title>Physiological and genomic characterisation of Luteimonas fraxinea sp. nov., a bacterial species associated with trees tolerant to ash dieback.</title>
        <authorList>
            <person name="Ulrich K."/>
            <person name="Becker R."/>
            <person name="Behrendt U."/>
            <person name="Kube M."/>
            <person name="Schneck V."/>
            <person name="Ulrich A."/>
        </authorList>
    </citation>
    <scope>NUCLEOTIDE SEQUENCE</scope>
    <source>
        <strain evidence="1">A1P009</strain>
    </source>
</reference>
<dbReference type="InterPro" id="IPR017853">
    <property type="entry name" value="GH"/>
</dbReference>
<dbReference type="SUPFAM" id="SSF51971">
    <property type="entry name" value="Nucleotide-binding domain"/>
    <property type="match status" value="1"/>
</dbReference>
<protein>
    <submittedName>
        <fullName evidence="1">Glycosyltransferase</fullName>
        <ecNumber evidence="1">2.4.-.-</ecNumber>
    </submittedName>
</protein>